<organism evidence="2 3">
    <name type="scientific">Thermocatellispora tengchongensis</name>
    <dbReference type="NCBI Taxonomy" id="1073253"/>
    <lineage>
        <taxon>Bacteria</taxon>
        <taxon>Bacillati</taxon>
        <taxon>Actinomycetota</taxon>
        <taxon>Actinomycetes</taxon>
        <taxon>Streptosporangiales</taxon>
        <taxon>Streptosporangiaceae</taxon>
        <taxon>Thermocatellispora</taxon>
    </lineage>
</organism>
<keyword evidence="1" id="KW-1133">Transmembrane helix</keyword>
<keyword evidence="3" id="KW-1185">Reference proteome</keyword>
<dbReference type="Gene3D" id="2.130.10.10">
    <property type="entry name" value="YVTN repeat-like/Quinoprotein amine dehydrogenase"/>
    <property type="match status" value="1"/>
</dbReference>
<dbReference type="RefSeq" id="WP_185047604.1">
    <property type="nucleotide sequence ID" value="NZ_BAABIX010000006.1"/>
</dbReference>
<accession>A0A840NYN2</accession>
<dbReference type="SUPFAM" id="SSF110296">
    <property type="entry name" value="Oligoxyloglucan reducing end-specific cellobiohydrolase"/>
    <property type="match status" value="1"/>
</dbReference>
<keyword evidence="1" id="KW-0812">Transmembrane</keyword>
<name>A0A840NYN2_9ACTN</name>
<evidence type="ECO:0000313" key="3">
    <source>
        <dbReference type="Proteomes" id="UP000578449"/>
    </source>
</evidence>
<sequence>MPGIDRNVERRTPLGGVSGRRGAVGAALEWLGHPVTVAGLAVLLVNDHVLKQAWPGPVTGKLSDFAGLVLAPPLLAVLMALPLGGRVRERPLAAGAILTVGAAFAAVKASEDGAALASWAWSALVGPSGVRADPTDLVALTALLAAWWAARDSIPAAGGQGDGAGGRRGGGASRRAFGRRGVLLVPPAVLAVTATAAPLLMDASHVEVRDDGEIVLVADTYGGLVTSRDGGVTWARKEALGETWRRAVPRTRACVPDEPAHCYRVGEQRLRVTESRDGGRTWTTVWEISPQRQRYLVEEVYDGYGAYAYSASVAVQARPGGGHVVVVANRRDGVAVRDTAGTWRRLGFTDEKDPVPLSAEAATPLERHSPFQRATFIAAGVAAALAPAFAIMTWRRRRHP</sequence>
<evidence type="ECO:0000256" key="1">
    <source>
        <dbReference type="SAM" id="Phobius"/>
    </source>
</evidence>
<dbReference type="CDD" id="cd15482">
    <property type="entry name" value="Sialidase_non-viral"/>
    <property type="match status" value="1"/>
</dbReference>
<dbReference type="InterPro" id="IPR015943">
    <property type="entry name" value="WD40/YVTN_repeat-like_dom_sf"/>
</dbReference>
<comment type="caution">
    <text evidence="2">The sequence shown here is derived from an EMBL/GenBank/DDBJ whole genome shotgun (WGS) entry which is preliminary data.</text>
</comment>
<keyword evidence="1" id="KW-0472">Membrane</keyword>
<proteinExistence type="predicted"/>
<feature type="transmembrane region" description="Helical" evidence="1">
    <location>
        <begin position="374"/>
        <end position="394"/>
    </location>
</feature>
<evidence type="ECO:0000313" key="2">
    <source>
        <dbReference type="EMBL" id="MBB5130771.1"/>
    </source>
</evidence>
<dbReference type="EMBL" id="JACHGN010000001">
    <property type="protein sequence ID" value="MBB5130771.1"/>
    <property type="molecule type" value="Genomic_DNA"/>
</dbReference>
<gene>
    <name evidence="2" type="ORF">HNP84_000459</name>
</gene>
<protein>
    <submittedName>
        <fullName evidence="2">Uncharacterized protein</fullName>
    </submittedName>
</protein>
<reference evidence="2 3" key="1">
    <citation type="submission" date="2020-08" db="EMBL/GenBank/DDBJ databases">
        <title>Genomic Encyclopedia of Type Strains, Phase IV (KMG-IV): sequencing the most valuable type-strain genomes for metagenomic binning, comparative biology and taxonomic classification.</title>
        <authorList>
            <person name="Goeker M."/>
        </authorList>
    </citation>
    <scope>NUCLEOTIDE SEQUENCE [LARGE SCALE GENOMIC DNA]</scope>
    <source>
        <strain evidence="2 3">DSM 45615</strain>
    </source>
</reference>
<dbReference type="AlphaFoldDB" id="A0A840NYN2"/>
<dbReference type="Proteomes" id="UP000578449">
    <property type="component" value="Unassembled WGS sequence"/>
</dbReference>